<evidence type="ECO:0000259" key="3">
    <source>
        <dbReference type="Pfam" id="PF10708"/>
    </source>
</evidence>
<proteinExistence type="predicted"/>
<dbReference type="AlphaFoldDB" id="A0A852YAB6"/>
<gene>
    <name evidence="4" type="ORF">BJ979_001428</name>
</gene>
<feature type="compositionally biased region" description="Low complexity" evidence="1">
    <location>
        <begin position="42"/>
        <end position="62"/>
    </location>
</feature>
<evidence type="ECO:0000313" key="5">
    <source>
        <dbReference type="Proteomes" id="UP000553888"/>
    </source>
</evidence>
<keyword evidence="5" id="KW-1185">Reference proteome</keyword>
<sequence>MPAPAWYPDPVDPHLIRLWDGERWTGQTRPRPVVTAPVATEQYAPAQGAPAQVAPAQPSPALASPPPTASPSSQGWVPPSGYVPPRAAPPPQHASQQYASQQYAPQPPASPSPYATPAGPPLPSYPQQHLPQQYPPQNLAPQLYAPQPYPAQRSFAPQQPYAPHPAYAPYPPYLQPQRPPARVQSGMPTWGKVLLGVGGGGLGLLALLLIVVIAAGAILRGSADSASGSGTAAPRTPKEAIALFDQKRADLVAYLDEHRYGYELVRSQASLDRATSEVDDERSSSSPRLWMITSSISVVDDLAAEIAEEVADWETTYAPKAANMVNTTGSPAEAALDRISGGIAEFEFSDATCGNGTDGTQACVSSRWPTKVMAPTVYRAAATAGQDTWDDVMVHEFSHVLQNRVDDRMKADPDFTRLFTDQAGQMPDWMAGLSWEYEASAECMSLVQKPDYRINYPVTCTPEMLAVAKKIVDMTI</sequence>
<organism evidence="4 5">
    <name type="scientific">Schumannella luteola</name>
    <dbReference type="NCBI Taxonomy" id="472059"/>
    <lineage>
        <taxon>Bacteria</taxon>
        <taxon>Bacillati</taxon>
        <taxon>Actinomycetota</taxon>
        <taxon>Actinomycetes</taxon>
        <taxon>Micrococcales</taxon>
        <taxon>Microbacteriaceae</taxon>
        <taxon>Schumannella</taxon>
    </lineage>
</organism>
<dbReference type="Pfam" id="PF10708">
    <property type="entry name" value="DUF2510"/>
    <property type="match status" value="1"/>
</dbReference>
<feature type="compositionally biased region" description="Pro residues" evidence="1">
    <location>
        <begin position="160"/>
        <end position="179"/>
    </location>
</feature>
<feature type="region of interest" description="Disordered" evidence="1">
    <location>
        <begin position="23"/>
        <end position="183"/>
    </location>
</feature>
<protein>
    <recommendedName>
        <fullName evidence="3">DUF2510 domain-containing protein</fullName>
    </recommendedName>
</protein>
<comment type="caution">
    <text evidence="4">The sequence shown here is derived from an EMBL/GenBank/DDBJ whole genome shotgun (WGS) entry which is preliminary data.</text>
</comment>
<feature type="domain" description="DUF2510" evidence="3">
    <location>
        <begin position="4"/>
        <end position="35"/>
    </location>
</feature>
<evidence type="ECO:0000256" key="2">
    <source>
        <dbReference type="SAM" id="Phobius"/>
    </source>
</evidence>
<dbReference type="RefSeq" id="WP_179566607.1">
    <property type="nucleotide sequence ID" value="NZ_JACBZY010000001.1"/>
</dbReference>
<name>A0A852YAB6_9MICO</name>
<dbReference type="InterPro" id="IPR018929">
    <property type="entry name" value="DUF2510"/>
</dbReference>
<feature type="transmembrane region" description="Helical" evidence="2">
    <location>
        <begin position="193"/>
        <end position="219"/>
    </location>
</feature>
<keyword evidence="2" id="KW-0812">Transmembrane</keyword>
<dbReference type="EMBL" id="JACBZY010000001">
    <property type="protein sequence ID" value="NYG98802.1"/>
    <property type="molecule type" value="Genomic_DNA"/>
</dbReference>
<feature type="compositionally biased region" description="Low complexity" evidence="1">
    <location>
        <begin position="70"/>
        <end position="85"/>
    </location>
</feature>
<dbReference type="Proteomes" id="UP000553888">
    <property type="component" value="Unassembled WGS sequence"/>
</dbReference>
<feature type="compositionally biased region" description="Low complexity" evidence="1">
    <location>
        <begin position="125"/>
        <end position="159"/>
    </location>
</feature>
<reference evidence="4 5" key="1">
    <citation type="submission" date="2020-07" db="EMBL/GenBank/DDBJ databases">
        <title>Sequencing the genomes of 1000 actinobacteria strains.</title>
        <authorList>
            <person name="Klenk H.-P."/>
        </authorList>
    </citation>
    <scope>NUCLEOTIDE SEQUENCE [LARGE SCALE GENOMIC DNA]</scope>
    <source>
        <strain evidence="4 5">DSM 23141</strain>
    </source>
</reference>
<evidence type="ECO:0000256" key="1">
    <source>
        <dbReference type="SAM" id="MobiDB-lite"/>
    </source>
</evidence>
<keyword evidence="2" id="KW-0472">Membrane</keyword>
<evidence type="ECO:0000313" key="4">
    <source>
        <dbReference type="EMBL" id="NYG98802.1"/>
    </source>
</evidence>
<accession>A0A852YAB6</accession>
<feature type="compositionally biased region" description="Low complexity" evidence="1">
    <location>
        <begin position="93"/>
        <end position="104"/>
    </location>
</feature>
<keyword evidence="2" id="KW-1133">Transmembrane helix</keyword>